<feature type="region of interest" description="Disordered" evidence="10">
    <location>
        <begin position="765"/>
        <end position="794"/>
    </location>
</feature>
<dbReference type="InterPro" id="IPR031127">
    <property type="entry name" value="E3_UB_ligase_RBR"/>
</dbReference>
<evidence type="ECO:0000259" key="12">
    <source>
        <dbReference type="PROSITE" id="PS51873"/>
    </source>
</evidence>
<gene>
    <name evidence="13" type="ORF">G6O67_000667</name>
</gene>
<dbReference type="GO" id="GO:0008270">
    <property type="term" value="F:zinc ion binding"/>
    <property type="evidence" value="ECO:0007669"/>
    <property type="project" value="UniProtKB-KW"/>
</dbReference>
<dbReference type="InterPro" id="IPR013083">
    <property type="entry name" value="Znf_RING/FYVE/PHD"/>
</dbReference>
<feature type="compositionally biased region" description="Basic and acidic residues" evidence="10">
    <location>
        <begin position="35"/>
        <end position="49"/>
    </location>
</feature>
<dbReference type="Proteomes" id="UP000557566">
    <property type="component" value="Unassembled WGS sequence"/>
</dbReference>
<reference evidence="13 14" key="1">
    <citation type="journal article" date="2020" name="Genome Biol. Evol.">
        <title>A new high-quality draft genome assembly of the Chinese cordyceps Ophiocordyceps sinensis.</title>
        <authorList>
            <person name="Shu R."/>
            <person name="Zhang J."/>
            <person name="Meng Q."/>
            <person name="Zhang H."/>
            <person name="Zhou G."/>
            <person name="Li M."/>
            <person name="Wu P."/>
            <person name="Zhao Y."/>
            <person name="Chen C."/>
            <person name="Qin Q."/>
        </authorList>
    </citation>
    <scope>NUCLEOTIDE SEQUENCE [LARGE SCALE GENOMIC DNA]</scope>
    <source>
        <strain evidence="13 14">IOZ07</strain>
    </source>
</reference>
<dbReference type="SMART" id="SM00647">
    <property type="entry name" value="IBR"/>
    <property type="match status" value="2"/>
</dbReference>
<name>A0A8H4V9V9_9HYPO</name>
<dbReference type="Gene3D" id="3.30.40.10">
    <property type="entry name" value="Zinc/RING finger domain, C3HC4 (zinc finger)"/>
    <property type="match status" value="1"/>
</dbReference>
<dbReference type="PROSITE" id="PS51873">
    <property type="entry name" value="TRIAD"/>
    <property type="match status" value="1"/>
</dbReference>
<evidence type="ECO:0000256" key="4">
    <source>
        <dbReference type="ARBA" id="ARBA00022723"/>
    </source>
</evidence>
<accession>A0A8H4V9V9</accession>
<dbReference type="PROSITE" id="PS00518">
    <property type="entry name" value="ZF_RING_1"/>
    <property type="match status" value="1"/>
</dbReference>
<keyword evidence="8" id="KW-0862">Zinc</keyword>
<feature type="domain" description="RING-type" evidence="11">
    <location>
        <begin position="348"/>
        <end position="392"/>
    </location>
</feature>
<dbReference type="SUPFAM" id="SSF57850">
    <property type="entry name" value="RING/U-box"/>
    <property type="match status" value="3"/>
</dbReference>
<proteinExistence type="predicted"/>
<dbReference type="Pfam" id="PF01485">
    <property type="entry name" value="IBR"/>
    <property type="match status" value="2"/>
</dbReference>
<dbReference type="CDD" id="cd20335">
    <property type="entry name" value="BRcat_RBR"/>
    <property type="match status" value="1"/>
</dbReference>
<keyword evidence="6 9" id="KW-0863">Zinc-finger</keyword>
<keyword evidence="14" id="KW-1185">Reference proteome</keyword>
<feature type="domain" description="RING-type" evidence="12">
    <location>
        <begin position="344"/>
        <end position="548"/>
    </location>
</feature>
<feature type="compositionally biased region" description="Low complexity" evidence="10">
    <location>
        <begin position="128"/>
        <end position="141"/>
    </location>
</feature>
<dbReference type="InterPro" id="IPR001841">
    <property type="entry name" value="Znf_RING"/>
</dbReference>
<evidence type="ECO:0000256" key="9">
    <source>
        <dbReference type="PROSITE-ProRule" id="PRU00175"/>
    </source>
</evidence>
<keyword evidence="5" id="KW-0677">Repeat</keyword>
<evidence type="ECO:0000256" key="8">
    <source>
        <dbReference type="ARBA" id="ARBA00022833"/>
    </source>
</evidence>
<dbReference type="PANTHER" id="PTHR11685">
    <property type="entry name" value="RBR FAMILY RING FINGER AND IBR DOMAIN-CONTAINING"/>
    <property type="match status" value="1"/>
</dbReference>
<keyword evidence="4" id="KW-0479">Metal-binding</keyword>
<evidence type="ECO:0000256" key="5">
    <source>
        <dbReference type="ARBA" id="ARBA00022737"/>
    </source>
</evidence>
<evidence type="ECO:0000256" key="3">
    <source>
        <dbReference type="ARBA" id="ARBA00022679"/>
    </source>
</evidence>
<sequence length="824" mass="92922">MRLESYRDADNGHGRSGRRRRYQRSTLDWNSPAESPRDSLPHPRDDRLHSSGRRTSRRSESTSSRTLDAADSKMPPPPHLARSSTDVYRRPRHWMAYDDGRDSAGGRQRSRRDASPAYHHRSPPLPEYSGYSSASGLAYGAGDDDGDDYIEVVEAADDDDDDQEEGSSRHRGARQSSRDEYMLSSADRGYHRRRRRQHHADQEETVVRRRHSFSNSPARASSRTADRSTCSRQGLRLQVNDVIEDSRPPLSSKRLVELPRSSWWRVPGSDDGARTRSTAKRRNRSADVIHYQDQPRASSKVRSSRSRAGSMSGGPSGILGSIFGSPSTRRAPLEERVKEPKAAKRVACVICMGDVSPSKVAKLKCGHSMCRSCLERIFKLSLTDPQHMPPRCCTQEHIPLKHVERLFDGSFKKTWNRKFTEFSTKNRLYCPSRKCGEWIKPANIRKENGRKVARCGRCRTKVCGHCNAKWHGADDCPQDEETTRLLAQAQEEGWKRCYRCKAIVELKEGCNHMTCRCGAEFCMICGAKWKGCDCPWFNDGGFPGDVDVAVPQIRGDLRDIFDGEGPPMPSELRNHHPVTMTMPARPRRRSHHEEMLARRLQGEWDTETVRHLRYPGDFHDERGLMGGVGVVDGIGNAAGHMMNEDYRSSGRYRVPARVVTLERSADHVAGEGRTRNKRPDSMERRLADRLSETRPGMGMRRRMGQMAPPGATRAPPMAHGAETGPATTPAAPQGRTLRQHSLEEELYNRRPRSERVVGARISRTYEDESEVHAPASRRRELEELPRSSDMAGLNGLGQGMNRVSQWRSFVEPGIPDGESTVGHA</sequence>
<dbReference type="InterPro" id="IPR002867">
    <property type="entry name" value="IBR_dom"/>
</dbReference>
<feature type="compositionally biased region" description="Basic and acidic residues" evidence="10">
    <location>
        <begin position="95"/>
        <end position="104"/>
    </location>
</feature>
<organism evidence="13 14">
    <name type="scientific">Ophiocordyceps sinensis</name>
    <dbReference type="NCBI Taxonomy" id="72228"/>
    <lineage>
        <taxon>Eukaryota</taxon>
        <taxon>Fungi</taxon>
        <taxon>Dikarya</taxon>
        <taxon>Ascomycota</taxon>
        <taxon>Pezizomycotina</taxon>
        <taxon>Sordariomycetes</taxon>
        <taxon>Hypocreomycetidae</taxon>
        <taxon>Hypocreales</taxon>
        <taxon>Ophiocordycipitaceae</taxon>
        <taxon>Ophiocordyceps</taxon>
    </lineage>
</organism>
<feature type="compositionally biased region" description="Low complexity" evidence="10">
    <location>
        <begin position="296"/>
        <end position="310"/>
    </location>
</feature>
<keyword evidence="3" id="KW-0808">Transferase</keyword>
<dbReference type="EMBL" id="JAAVMX010000001">
    <property type="protein sequence ID" value="KAF4513392.1"/>
    <property type="molecule type" value="Genomic_DNA"/>
</dbReference>
<dbReference type="CDD" id="cd22584">
    <property type="entry name" value="Rcat_RBR_unk"/>
    <property type="match status" value="1"/>
</dbReference>
<comment type="catalytic activity">
    <reaction evidence="1">
        <text>[E2 ubiquitin-conjugating enzyme]-S-ubiquitinyl-L-cysteine + [acceptor protein]-L-lysine = [E2 ubiquitin-conjugating enzyme]-L-cysteine + [acceptor protein]-N(6)-ubiquitinyl-L-lysine.</text>
        <dbReference type="EC" id="2.3.2.31"/>
    </reaction>
</comment>
<dbReference type="InterPro" id="IPR017907">
    <property type="entry name" value="Znf_RING_CS"/>
</dbReference>
<dbReference type="InterPro" id="IPR044066">
    <property type="entry name" value="TRIAD_supradom"/>
</dbReference>
<evidence type="ECO:0000313" key="14">
    <source>
        <dbReference type="Proteomes" id="UP000557566"/>
    </source>
</evidence>
<feature type="region of interest" description="Disordered" evidence="10">
    <location>
        <begin position="1"/>
        <end position="233"/>
    </location>
</feature>
<dbReference type="Gene3D" id="1.20.120.1750">
    <property type="match status" value="1"/>
</dbReference>
<feature type="compositionally biased region" description="Basic and acidic residues" evidence="10">
    <location>
        <begin position="666"/>
        <end position="692"/>
    </location>
</feature>
<dbReference type="PROSITE" id="PS50089">
    <property type="entry name" value="ZF_RING_2"/>
    <property type="match status" value="1"/>
</dbReference>
<protein>
    <recommendedName>
        <fullName evidence="2">RBR-type E3 ubiquitin transferase</fullName>
        <ecNumber evidence="2">2.3.2.31</ecNumber>
    </recommendedName>
</protein>
<evidence type="ECO:0000256" key="6">
    <source>
        <dbReference type="ARBA" id="ARBA00022771"/>
    </source>
</evidence>
<dbReference type="GO" id="GO:0061630">
    <property type="term" value="F:ubiquitin protein ligase activity"/>
    <property type="evidence" value="ECO:0007669"/>
    <property type="project" value="UniProtKB-EC"/>
</dbReference>
<feature type="region of interest" description="Disordered" evidence="10">
    <location>
        <begin position="666"/>
        <end position="734"/>
    </location>
</feature>
<feature type="compositionally biased region" description="Low complexity" evidence="10">
    <location>
        <begin position="718"/>
        <end position="734"/>
    </location>
</feature>
<dbReference type="AlphaFoldDB" id="A0A8H4V9V9"/>
<dbReference type="EC" id="2.3.2.31" evidence="2"/>
<dbReference type="GO" id="GO:0016567">
    <property type="term" value="P:protein ubiquitination"/>
    <property type="evidence" value="ECO:0007669"/>
    <property type="project" value="InterPro"/>
</dbReference>
<evidence type="ECO:0000256" key="2">
    <source>
        <dbReference type="ARBA" id="ARBA00012251"/>
    </source>
</evidence>
<feature type="compositionally biased region" description="Acidic residues" evidence="10">
    <location>
        <begin position="142"/>
        <end position="165"/>
    </location>
</feature>
<keyword evidence="7" id="KW-0833">Ubl conjugation pathway</keyword>
<evidence type="ECO:0000256" key="7">
    <source>
        <dbReference type="ARBA" id="ARBA00022786"/>
    </source>
</evidence>
<feature type="compositionally biased region" description="Polar residues" evidence="10">
    <location>
        <begin position="213"/>
        <end position="232"/>
    </location>
</feature>
<evidence type="ECO:0000259" key="11">
    <source>
        <dbReference type="PROSITE" id="PS50089"/>
    </source>
</evidence>
<evidence type="ECO:0000313" key="13">
    <source>
        <dbReference type="EMBL" id="KAF4513392.1"/>
    </source>
</evidence>
<dbReference type="OrthoDB" id="9977870at2759"/>
<feature type="region of interest" description="Disordered" evidence="10">
    <location>
        <begin position="263"/>
        <end position="337"/>
    </location>
</feature>
<feature type="compositionally biased region" description="Basic and acidic residues" evidence="10">
    <location>
        <begin position="777"/>
        <end position="786"/>
    </location>
</feature>
<evidence type="ECO:0000256" key="1">
    <source>
        <dbReference type="ARBA" id="ARBA00001798"/>
    </source>
</evidence>
<comment type="caution">
    <text evidence="13">The sequence shown here is derived from an EMBL/GenBank/DDBJ whole genome shotgun (WGS) entry which is preliminary data.</text>
</comment>
<feature type="compositionally biased region" description="Low complexity" evidence="10">
    <location>
        <begin position="694"/>
        <end position="710"/>
    </location>
</feature>
<evidence type="ECO:0000256" key="10">
    <source>
        <dbReference type="SAM" id="MobiDB-lite"/>
    </source>
</evidence>
<feature type="compositionally biased region" description="Basic and acidic residues" evidence="10">
    <location>
        <begin position="1"/>
        <end position="13"/>
    </location>
</feature>